<feature type="region of interest" description="Disordered" evidence="1">
    <location>
        <begin position="1"/>
        <end position="84"/>
    </location>
</feature>
<feature type="compositionally biased region" description="Low complexity" evidence="1">
    <location>
        <begin position="1"/>
        <end position="36"/>
    </location>
</feature>
<dbReference type="AlphaFoldDB" id="A0A512HAD7"/>
<feature type="compositionally biased region" description="Low complexity" evidence="1">
    <location>
        <begin position="62"/>
        <end position="77"/>
    </location>
</feature>
<evidence type="ECO:0000256" key="1">
    <source>
        <dbReference type="SAM" id="MobiDB-lite"/>
    </source>
</evidence>
<feature type="region of interest" description="Disordered" evidence="1">
    <location>
        <begin position="112"/>
        <end position="142"/>
    </location>
</feature>
<protein>
    <submittedName>
        <fullName evidence="2">Uncharacterized protein</fullName>
    </submittedName>
</protein>
<comment type="caution">
    <text evidence="2">The sequence shown here is derived from an EMBL/GenBank/DDBJ whole genome shotgun (WGS) entry which is preliminary data.</text>
</comment>
<keyword evidence="3" id="KW-1185">Reference proteome</keyword>
<name>A0A512HAD7_9PROT</name>
<gene>
    <name evidence="2" type="ORF">ROR02_24910</name>
</gene>
<dbReference type="RefSeq" id="WP_147164379.1">
    <property type="nucleotide sequence ID" value="NZ_BJZO01000074.1"/>
</dbReference>
<proteinExistence type="predicted"/>
<dbReference type="Proteomes" id="UP000321567">
    <property type="component" value="Unassembled WGS sequence"/>
</dbReference>
<organism evidence="2 3">
    <name type="scientific">Pararhodospirillum oryzae</name>
    <dbReference type="NCBI Taxonomy" id="478448"/>
    <lineage>
        <taxon>Bacteria</taxon>
        <taxon>Pseudomonadati</taxon>
        <taxon>Pseudomonadota</taxon>
        <taxon>Alphaproteobacteria</taxon>
        <taxon>Rhodospirillales</taxon>
        <taxon>Rhodospirillaceae</taxon>
        <taxon>Pararhodospirillum</taxon>
    </lineage>
</organism>
<evidence type="ECO:0000313" key="3">
    <source>
        <dbReference type="Proteomes" id="UP000321567"/>
    </source>
</evidence>
<sequence length="294" mass="29521">MAPIDPTASPAPAAPTARAAPAAGGAVQPPAAETPRPAAPPIKAPAPPSASPCPEALPAPSPAKATPAKATSTAATPNDAGPTTFVLTATNRSLLPGNQYFNVFPPPLLTVTPNQPQTPLALVSPPTNAQGPTSPDRKNPLSPNTVPITWEGGADALALYVLNKGQTVEGLQPTPVTLGCTVKISWEEGVFSSVVTRGQGMTISLEFDPSVPPNVRVGLKVGPAPVLVPVPADGAGLSLMPDLSPVVKVRFGTACPPEPSAVSDLSNPATVTLSGSTTKSAALLVEADNVIQVL</sequence>
<feature type="compositionally biased region" description="Pro residues" evidence="1">
    <location>
        <begin position="37"/>
        <end position="61"/>
    </location>
</feature>
<evidence type="ECO:0000313" key="2">
    <source>
        <dbReference type="EMBL" id="GEO82360.1"/>
    </source>
</evidence>
<accession>A0A512HAD7</accession>
<reference evidence="2 3" key="1">
    <citation type="submission" date="2019-07" db="EMBL/GenBank/DDBJ databases">
        <title>Whole genome shotgun sequence of Rhodospirillum oryzae NBRC 107573.</title>
        <authorList>
            <person name="Hosoyama A."/>
            <person name="Uohara A."/>
            <person name="Ohji S."/>
            <person name="Ichikawa N."/>
        </authorList>
    </citation>
    <scope>NUCLEOTIDE SEQUENCE [LARGE SCALE GENOMIC DNA]</scope>
    <source>
        <strain evidence="2 3">NBRC 107573</strain>
    </source>
</reference>
<dbReference type="EMBL" id="BJZO01000074">
    <property type="protein sequence ID" value="GEO82360.1"/>
    <property type="molecule type" value="Genomic_DNA"/>
</dbReference>
<dbReference type="OrthoDB" id="8419243at2"/>